<dbReference type="Gene3D" id="3.30.420.40">
    <property type="match status" value="2"/>
</dbReference>
<accession>A0ABN2F3C5</accession>
<protein>
    <submittedName>
        <fullName evidence="2">ROK family protein</fullName>
    </submittedName>
</protein>
<dbReference type="PANTHER" id="PTHR18964">
    <property type="entry name" value="ROK (REPRESSOR, ORF, KINASE) FAMILY"/>
    <property type="match status" value="1"/>
</dbReference>
<dbReference type="PANTHER" id="PTHR18964:SF149">
    <property type="entry name" value="BIFUNCTIONAL UDP-N-ACETYLGLUCOSAMINE 2-EPIMERASE_N-ACETYLMANNOSAMINE KINASE"/>
    <property type="match status" value="1"/>
</dbReference>
<dbReference type="InterPro" id="IPR043129">
    <property type="entry name" value="ATPase_NBD"/>
</dbReference>
<evidence type="ECO:0000313" key="3">
    <source>
        <dbReference type="Proteomes" id="UP001500064"/>
    </source>
</evidence>
<evidence type="ECO:0000256" key="1">
    <source>
        <dbReference type="ARBA" id="ARBA00006479"/>
    </source>
</evidence>
<sequence length="325" mass="32282">MDYVAAIDVGGTTMKGGLIAGDGMILYFERRPTPRAEGPGRVIEAISTFVTDLSRPRNDAWGGGGDLGGDGDHSGIPGADLGGGRLVAAGVAVPGLVTPTHAVFSAAFGWRDVPVAAFAGPLADGDLPVALGHDVRSAGEAELTYGGGGRDVLYLPIGTGIAGAVVLSGSLYGGAGGWAGQIGHIPVWPDGADCGCGQKGCLAAYASGSAVAARCGVGSAEEVVRLVASGDARATAVWAEAVEALAVALATYTLTLDPAEIVIGGGVSLAGDALLVPLRERLAARLTFRPAPVLRASRLGPQAGLMGAGLLAWRAASNTPGQHTS</sequence>
<gene>
    <name evidence="2" type="ORF">GCM10009733_027030</name>
</gene>
<dbReference type="InterPro" id="IPR000600">
    <property type="entry name" value="ROK"/>
</dbReference>
<keyword evidence="3" id="KW-1185">Reference proteome</keyword>
<proteinExistence type="inferred from homology"/>
<organism evidence="2 3">
    <name type="scientific">Nonomuraea maheshkhaliensis</name>
    <dbReference type="NCBI Taxonomy" id="419590"/>
    <lineage>
        <taxon>Bacteria</taxon>
        <taxon>Bacillati</taxon>
        <taxon>Actinomycetota</taxon>
        <taxon>Actinomycetes</taxon>
        <taxon>Streptosporangiales</taxon>
        <taxon>Streptosporangiaceae</taxon>
        <taxon>Nonomuraea</taxon>
    </lineage>
</organism>
<dbReference type="Proteomes" id="UP001500064">
    <property type="component" value="Unassembled WGS sequence"/>
</dbReference>
<name>A0ABN2F3C5_9ACTN</name>
<reference evidence="2 3" key="1">
    <citation type="journal article" date="2019" name="Int. J. Syst. Evol. Microbiol.">
        <title>The Global Catalogue of Microorganisms (GCM) 10K type strain sequencing project: providing services to taxonomists for standard genome sequencing and annotation.</title>
        <authorList>
            <consortium name="The Broad Institute Genomics Platform"/>
            <consortium name="The Broad Institute Genome Sequencing Center for Infectious Disease"/>
            <person name="Wu L."/>
            <person name="Ma J."/>
        </authorList>
    </citation>
    <scope>NUCLEOTIDE SEQUENCE [LARGE SCALE GENOMIC DNA]</scope>
    <source>
        <strain evidence="2 3">JCM 13929</strain>
    </source>
</reference>
<evidence type="ECO:0000313" key="2">
    <source>
        <dbReference type="EMBL" id="GAA1628860.1"/>
    </source>
</evidence>
<dbReference type="Pfam" id="PF00480">
    <property type="entry name" value="ROK"/>
    <property type="match status" value="1"/>
</dbReference>
<comment type="caution">
    <text evidence="2">The sequence shown here is derived from an EMBL/GenBank/DDBJ whole genome shotgun (WGS) entry which is preliminary data.</text>
</comment>
<dbReference type="EMBL" id="BAAAMU010000015">
    <property type="protein sequence ID" value="GAA1628860.1"/>
    <property type="molecule type" value="Genomic_DNA"/>
</dbReference>
<comment type="similarity">
    <text evidence="1">Belongs to the ROK (NagC/XylR) family.</text>
</comment>
<dbReference type="SUPFAM" id="SSF53067">
    <property type="entry name" value="Actin-like ATPase domain"/>
    <property type="match status" value="1"/>
</dbReference>